<dbReference type="STRING" id="1802271.A3C11_01950"/>
<dbReference type="EMBL" id="MHQJ01000054">
    <property type="protein sequence ID" value="OHA00227.1"/>
    <property type="molecule type" value="Genomic_DNA"/>
</dbReference>
<proteinExistence type="predicted"/>
<gene>
    <name evidence="1" type="ORF">A3C11_01950</name>
</gene>
<reference evidence="1 2" key="1">
    <citation type="journal article" date="2016" name="Nat. Commun.">
        <title>Thousands of microbial genomes shed light on interconnected biogeochemical processes in an aquifer system.</title>
        <authorList>
            <person name="Anantharaman K."/>
            <person name="Brown C.T."/>
            <person name="Hug L.A."/>
            <person name="Sharon I."/>
            <person name="Castelle C.J."/>
            <person name="Probst A.J."/>
            <person name="Thomas B.C."/>
            <person name="Singh A."/>
            <person name="Wilkins M.J."/>
            <person name="Karaoz U."/>
            <person name="Brodie E.L."/>
            <person name="Williams K.H."/>
            <person name="Hubbard S.S."/>
            <person name="Banfield J.F."/>
        </authorList>
    </citation>
    <scope>NUCLEOTIDE SEQUENCE [LARGE SCALE GENOMIC DNA]</scope>
</reference>
<dbReference type="AlphaFoldDB" id="A0A1G2KL96"/>
<name>A0A1G2KL96_9BACT</name>
<organism evidence="1 2">
    <name type="scientific">Candidatus Sungbacteria bacterium RIFCSPHIGHO2_02_FULL_49_12</name>
    <dbReference type="NCBI Taxonomy" id="1802271"/>
    <lineage>
        <taxon>Bacteria</taxon>
        <taxon>Candidatus Sungiibacteriota</taxon>
    </lineage>
</organism>
<accession>A0A1G2KL96</accession>
<evidence type="ECO:0000313" key="1">
    <source>
        <dbReference type="EMBL" id="OHA00227.1"/>
    </source>
</evidence>
<dbReference type="Proteomes" id="UP000177362">
    <property type="component" value="Unassembled WGS sequence"/>
</dbReference>
<sequence>MIAFWKASENPSVIFRLAVLGVFLPMRREKPCKLLGRAFPEKQSSPRDLRKVALCALVD</sequence>
<protein>
    <submittedName>
        <fullName evidence="1">Uncharacterized protein</fullName>
    </submittedName>
</protein>
<comment type="caution">
    <text evidence="1">The sequence shown here is derived from an EMBL/GenBank/DDBJ whole genome shotgun (WGS) entry which is preliminary data.</text>
</comment>
<evidence type="ECO:0000313" key="2">
    <source>
        <dbReference type="Proteomes" id="UP000177362"/>
    </source>
</evidence>